<reference evidence="1 2" key="1">
    <citation type="submission" date="2018-06" db="EMBL/GenBank/DDBJ databases">
        <authorList>
            <person name="Strepis N."/>
        </authorList>
    </citation>
    <scope>NUCLEOTIDE SEQUENCE [LARGE SCALE GENOMIC DNA]</scope>
    <source>
        <strain evidence="1">LUCI</strain>
    </source>
</reference>
<dbReference type="Proteomes" id="UP000277811">
    <property type="component" value="Unassembled WGS sequence"/>
</dbReference>
<gene>
    <name evidence="1" type="ORF">LUCI_3964</name>
</gene>
<evidence type="ECO:0000313" key="2">
    <source>
        <dbReference type="Proteomes" id="UP000277811"/>
    </source>
</evidence>
<protein>
    <submittedName>
        <fullName evidence="1">Uncharacterized protein</fullName>
    </submittedName>
</protein>
<dbReference type="RefSeq" id="WP_165866079.1">
    <property type="nucleotide sequence ID" value="NZ_UPPP01000094.1"/>
</dbReference>
<proteinExistence type="predicted"/>
<accession>A0A498R7F3</accession>
<dbReference type="AlphaFoldDB" id="A0A498R7F3"/>
<keyword evidence="2" id="KW-1185">Reference proteome</keyword>
<organism evidence="1 2">
    <name type="scientific">Lucifera butyrica</name>
    <dbReference type="NCBI Taxonomy" id="1351585"/>
    <lineage>
        <taxon>Bacteria</taxon>
        <taxon>Bacillati</taxon>
        <taxon>Bacillota</taxon>
        <taxon>Negativicutes</taxon>
        <taxon>Veillonellales</taxon>
        <taxon>Veillonellaceae</taxon>
        <taxon>Lucifera</taxon>
    </lineage>
</organism>
<evidence type="ECO:0000313" key="1">
    <source>
        <dbReference type="EMBL" id="VBB08686.1"/>
    </source>
</evidence>
<sequence length="50" mass="5868">MQKLELLNRIQKLASIVHSEDLTQQLSAESLNDLRRVLDEMTEEYIVSYC</sequence>
<dbReference type="EMBL" id="UPPP01000094">
    <property type="protein sequence ID" value="VBB08686.1"/>
    <property type="molecule type" value="Genomic_DNA"/>
</dbReference>
<name>A0A498R7F3_9FIRM</name>